<accession>A0ABN3DU72</accession>
<evidence type="ECO:0000313" key="2">
    <source>
        <dbReference type="EMBL" id="GAA2241850.1"/>
    </source>
</evidence>
<evidence type="ECO:0000313" key="3">
    <source>
        <dbReference type="Proteomes" id="UP001500305"/>
    </source>
</evidence>
<name>A0ABN3DU72_9ACTN</name>
<evidence type="ECO:0000256" key="1">
    <source>
        <dbReference type="SAM" id="MobiDB-lite"/>
    </source>
</evidence>
<comment type="caution">
    <text evidence="2">The sequence shown here is derived from an EMBL/GenBank/DDBJ whole genome shotgun (WGS) entry which is preliminary data.</text>
</comment>
<organism evidence="2 3">
    <name type="scientific">Kitasatospora cystarginea</name>
    <dbReference type="NCBI Taxonomy" id="58350"/>
    <lineage>
        <taxon>Bacteria</taxon>
        <taxon>Bacillati</taxon>
        <taxon>Actinomycetota</taxon>
        <taxon>Actinomycetes</taxon>
        <taxon>Kitasatosporales</taxon>
        <taxon>Streptomycetaceae</taxon>
        <taxon>Kitasatospora</taxon>
    </lineage>
</organism>
<keyword evidence="3" id="KW-1185">Reference proteome</keyword>
<proteinExistence type="predicted"/>
<reference evidence="2 3" key="1">
    <citation type="journal article" date="2019" name="Int. J. Syst. Evol. Microbiol.">
        <title>The Global Catalogue of Microorganisms (GCM) 10K type strain sequencing project: providing services to taxonomists for standard genome sequencing and annotation.</title>
        <authorList>
            <consortium name="The Broad Institute Genomics Platform"/>
            <consortium name="The Broad Institute Genome Sequencing Center for Infectious Disease"/>
            <person name="Wu L."/>
            <person name="Ma J."/>
        </authorList>
    </citation>
    <scope>NUCLEOTIDE SEQUENCE [LARGE SCALE GENOMIC DNA]</scope>
    <source>
        <strain evidence="2 3">JCM 7356</strain>
    </source>
</reference>
<sequence>MARAPHTAPRGRGPPADRGQGEALLTDVFVPDRRSDAVVLAAIGTAGPARHVLAERTG</sequence>
<dbReference type="Proteomes" id="UP001500305">
    <property type="component" value="Unassembled WGS sequence"/>
</dbReference>
<gene>
    <name evidence="2" type="ORF">GCM10010430_24280</name>
</gene>
<protein>
    <submittedName>
        <fullName evidence="2">Uncharacterized protein</fullName>
    </submittedName>
</protein>
<feature type="region of interest" description="Disordered" evidence="1">
    <location>
        <begin position="1"/>
        <end position="23"/>
    </location>
</feature>
<dbReference type="EMBL" id="BAAATR010000008">
    <property type="protein sequence ID" value="GAA2241850.1"/>
    <property type="molecule type" value="Genomic_DNA"/>
</dbReference>